<keyword evidence="2" id="KW-1185">Reference proteome</keyword>
<evidence type="ECO:0000313" key="1">
    <source>
        <dbReference type="EMBL" id="GLX71137.1"/>
    </source>
</evidence>
<sequence>MKRFILSALSLLLLIVIFTFFSNRQDAQEYVTATAKDYMEADSSWGNFKIINTDRRENYVAVKIKYQTKADFVPPERWFIKDNVKTAQLESGYQQWEGNIYLIKKWYIRWLIIR</sequence>
<organism evidence="1 2">
    <name type="scientific">Paenibacillus glycanilyticus</name>
    <dbReference type="NCBI Taxonomy" id="126569"/>
    <lineage>
        <taxon>Bacteria</taxon>
        <taxon>Bacillati</taxon>
        <taxon>Bacillota</taxon>
        <taxon>Bacilli</taxon>
        <taxon>Bacillales</taxon>
        <taxon>Paenibacillaceae</taxon>
        <taxon>Paenibacillus</taxon>
    </lineage>
</organism>
<evidence type="ECO:0000313" key="2">
    <source>
        <dbReference type="Proteomes" id="UP001157114"/>
    </source>
</evidence>
<name>A0ABQ6GQ32_9BACL</name>
<protein>
    <recommendedName>
        <fullName evidence="3">DUF3139 domain-containing protein</fullName>
    </recommendedName>
</protein>
<accession>A0ABQ6GQ32</accession>
<comment type="caution">
    <text evidence="1">The sequence shown here is derived from an EMBL/GenBank/DDBJ whole genome shotgun (WGS) entry which is preliminary data.</text>
</comment>
<dbReference type="Proteomes" id="UP001157114">
    <property type="component" value="Unassembled WGS sequence"/>
</dbReference>
<evidence type="ECO:0008006" key="3">
    <source>
        <dbReference type="Google" id="ProtNLM"/>
    </source>
</evidence>
<dbReference type="RefSeq" id="WP_284241947.1">
    <property type="nucleotide sequence ID" value="NZ_BSSQ01000027.1"/>
</dbReference>
<dbReference type="EMBL" id="BSSQ01000027">
    <property type="protein sequence ID" value="GLX71137.1"/>
    <property type="molecule type" value="Genomic_DNA"/>
</dbReference>
<proteinExistence type="predicted"/>
<gene>
    <name evidence="1" type="ORF">MU1_54860</name>
</gene>
<reference evidence="1 2" key="1">
    <citation type="submission" date="2023-03" db="EMBL/GenBank/DDBJ databases">
        <title>Draft genome sequence of the bacteria which degrade cell wall of Tricholomamatutake.</title>
        <authorList>
            <person name="Konishi Y."/>
            <person name="Fukuta Y."/>
            <person name="Shirasaka N."/>
        </authorList>
    </citation>
    <scope>NUCLEOTIDE SEQUENCE [LARGE SCALE GENOMIC DNA]</scope>
    <source>
        <strain evidence="2">mu1</strain>
    </source>
</reference>